<dbReference type="RefSeq" id="XP_009821125.1">
    <property type="nucleotide sequence ID" value="XM_009822823.1"/>
</dbReference>
<accession>W4H9M3</accession>
<proteinExistence type="predicted"/>
<dbReference type="GeneID" id="20802236"/>
<reference evidence="1" key="1">
    <citation type="submission" date="2013-12" db="EMBL/GenBank/DDBJ databases">
        <title>The Genome Sequence of Aphanomyces astaci APO3.</title>
        <authorList>
            <consortium name="The Broad Institute Genomics Platform"/>
            <person name="Russ C."/>
            <person name="Tyler B."/>
            <person name="van West P."/>
            <person name="Dieguez-Uribeondo J."/>
            <person name="Young S.K."/>
            <person name="Zeng Q."/>
            <person name="Gargeya S."/>
            <person name="Fitzgerald M."/>
            <person name="Abouelleil A."/>
            <person name="Alvarado L."/>
            <person name="Chapman S.B."/>
            <person name="Gainer-Dewar J."/>
            <person name="Goldberg J."/>
            <person name="Griggs A."/>
            <person name="Gujja S."/>
            <person name="Hansen M."/>
            <person name="Howarth C."/>
            <person name="Imamovic A."/>
            <person name="Ireland A."/>
            <person name="Larimer J."/>
            <person name="McCowan C."/>
            <person name="Murphy C."/>
            <person name="Pearson M."/>
            <person name="Poon T.W."/>
            <person name="Priest M."/>
            <person name="Roberts A."/>
            <person name="Saif S."/>
            <person name="Shea T."/>
            <person name="Sykes S."/>
            <person name="Wortman J."/>
            <person name="Nusbaum C."/>
            <person name="Birren B."/>
        </authorList>
    </citation>
    <scope>NUCLEOTIDE SEQUENCE [LARGE SCALE GENOMIC DNA]</scope>
    <source>
        <strain evidence="1">APO3</strain>
    </source>
</reference>
<protein>
    <submittedName>
        <fullName evidence="1">Uncharacterized protein</fullName>
    </submittedName>
</protein>
<evidence type="ECO:0000313" key="1">
    <source>
        <dbReference type="EMBL" id="ETV88725.1"/>
    </source>
</evidence>
<gene>
    <name evidence="1" type="ORF">H257_00240</name>
</gene>
<dbReference type="EMBL" id="KI913114">
    <property type="protein sequence ID" value="ETV88725.1"/>
    <property type="molecule type" value="Genomic_DNA"/>
</dbReference>
<sequence>MKNHVKTLLRERLATCMAPPPDGQTREEFRMAYLEHIANVAIAVTYVGPERPGGRLRKRGRTRARI</sequence>
<dbReference type="AlphaFoldDB" id="W4H9M3"/>
<dbReference type="VEuPathDB" id="FungiDB:H257_00240"/>
<name>W4H9M3_APHAT</name>
<organism evidence="1">
    <name type="scientific">Aphanomyces astaci</name>
    <name type="common">Crayfish plague agent</name>
    <dbReference type="NCBI Taxonomy" id="112090"/>
    <lineage>
        <taxon>Eukaryota</taxon>
        <taxon>Sar</taxon>
        <taxon>Stramenopiles</taxon>
        <taxon>Oomycota</taxon>
        <taxon>Saprolegniomycetes</taxon>
        <taxon>Saprolegniales</taxon>
        <taxon>Verrucalvaceae</taxon>
        <taxon>Aphanomyces</taxon>
    </lineage>
</organism>